<dbReference type="PANTHER" id="PTHR43451">
    <property type="entry name" value="ACETYLTRANSFERASE (GNAT) FAMILY PROTEIN"/>
    <property type="match status" value="1"/>
</dbReference>
<dbReference type="InterPro" id="IPR000182">
    <property type="entry name" value="GNAT_dom"/>
</dbReference>
<dbReference type="PANTHER" id="PTHR43451:SF1">
    <property type="entry name" value="ACETYLTRANSFERASE"/>
    <property type="match status" value="1"/>
</dbReference>
<accession>A0A371REF2</accession>
<dbReference type="OrthoDB" id="9789081at2"/>
<dbReference type="Pfam" id="PF13673">
    <property type="entry name" value="Acetyltransf_10"/>
    <property type="match status" value="1"/>
</dbReference>
<keyword evidence="2" id="KW-0808">Transferase</keyword>
<dbReference type="Proteomes" id="UP000264589">
    <property type="component" value="Unassembled WGS sequence"/>
</dbReference>
<proteinExistence type="predicted"/>
<organism evidence="2 3">
    <name type="scientific">Parvularcula marina</name>
    <dbReference type="NCBI Taxonomy" id="2292771"/>
    <lineage>
        <taxon>Bacteria</taxon>
        <taxon>Pseudomonadati</taxon>
        <taxon>Pseudomonadota</taxon>
        <taxon>Alphaproteobacteria</taxon>
        <taxon>Parvularculales</taxon>
        <taxon>Parvularculaceae</taxon>
        <taxon>Parvularcula</taxon>
    </lineage>
</organism>
<dbReference type="EMBL" id="QUQO01000001">
    <property type="protein sequence ID" value="RFB03810.1"/>
    <property type="molecule type" value="Genomic_DNA"/>
</dbReference>
<dbReference type="InterPro" id="IPR052564">
    <property type="entry name" value="N-acetyltrans/Recomb-assoc"/>
</dbReference>
<dbReference type="FunCoup" id="A0A371REF2">
    <property type="interactions" value="9"/>
</dbReference>
<dbReference type="GO" id="GO:0016747">
    <property type="term" value="F:acyltransferase activity, transferring groups other than amino-acyl groups"/>
    <property type="evidence" value="ECO:0007669"/>
    <property type="project" value="InterPro"/>
</dbReference>
<dbReference type="RefSeq" id="WP_116390438.1">
    <property type="nucleotide sequence ID" value="NZ_QUQO01000001.1"/>
</dbReference>
<sequence>MSKFAFLIRPYVALDLPAIREMWGRSIRELGPRAYSPEQVAAWAVRTNDMDRLGERLGDGRQVWVAEGVTEEPIGFIDLEEDGHIDFLYAAPEAAGQGVAVRLFAEVERAAKAAKISRLHTEASEVARGFFERMGFVMLHRRELELDGVPIHNWKMEKQLA</sequence>
<dbReference type="AlphaFoldDB" id="A0A371REF2"/>
<dbReference type="CDD" id="cd04301">
    <property type="entry name" value="NAT_SF"/>
    <property type="match status" value="1"/>
</dbReference>
<comment type="caution">
    <text evidence="2">The sequence shown here is derived from an EMBL/GenBank/DDBJ whole genome shotgun (WGS) entry which is preliminary data.</text>
</comment>
<dbReference type="SUPFAM" id="SSF55729">
    <property type="entry name" value="Acyl-CoA N-acyltransferases (Nat)"/>
    <property type="match status" value="1"/>
</dbReference>
<evidence type="ECO:0000259" key="1">
    <source>
        <dbReference type="PROSITE" id="PS51186"/>
    </source>
</evidence>
<feature type="domain" description="N-acetyltransferase" evidence="1">
    <location>
        <begin position="6"/>
        <end position="161"/>
    </location>
</feature>
<dbReference type="InParanoid" id="A0A371REF2"/>
<reference evidence="2 3" key="1">
    <citation type="submission" date="2018-08" db="EMBL/GenBank/DDBJ databases">
        <title>Parvularcula sp. SM1705, isolated from surface water of the South Sea China.</title>
        <authorList>
            <person name="Sun L."/>
        </authorList>
    </citation>
    <scope>NUCLEOTIDE SEQUENCE [LARGE SCALE GENOMIC DNA]</scope>
    <source>
        <strain evidence="2 3">SM1705</strain>
    </source>
</reference>
<protein>
    <submittedName>
        <fullName evidence="2">GNAT family N-acetyltransferase</fullName>
    </submittedName>
</protein>
<evidence type="ECO:0000313" key="2">
    <source>
        <dbReference type="EMBL" id="RFB03810.1"/>
    </source>
</evidence>
<keyword evidence="3" id="KW-1185">Reference proteome</keyword>
<dbReference type="Gene3D" id="3.40.630.30">
    <property type="match status" value="1"/>
</dbReference>
<dbReference type="InterPro" id="IPR016181">
    <property type="entry name" value="Acyl_CoA_acyltransferase"/>
</dbReference>
<dbReference type="PROSITE" id="PS51186">
    <property type="entry name" value="GNAT"/>
    <property type="match status" value="1"/>
</dbReference>
<evidence type="ECO:0000313" key="3">
    <source>
        <dbReference type="Proteomes" id="UP000264589"/>
    </source>
</evidence>
<gene>
    <name evidence="2" type="ORF">DX908_00050</name>
</gene>
<name>A0A371REF2_9PROT</name>